<dbReference type="EMBL" id="JRUN01000006">
    <property type="protein sequence ID" value="KHD86351.1"/>
    <property type="molecule type" value="Genomic_DNA"/>
</dbReference>
<accession>A0A0A6VFK7</accession>
<protein>
    <submittedName>
        <fullName evidence="1">Uncharacterized protein</fullName>
    </submittedName>
</protein>
<name>A0A0A6VFK7_9BACI</name>
<proteinExistence type="predicted"/>
<evidence type="ECO:0000313" key="1">
    <source>
        <dbReference type="EMBL" id="KHD86351.1"/>
    </source>
</evidence>
<dbReference type="STRING" id="363870.NG54_03260"/>
<gene>
    <name evidence="1" type="ORF">NG54_03260</name>
</gene>
<dbReference type="AlphaFoldDB" id="A0A0A6VFK7"/>
<evidence type="ECO:0000313" key="2">
    <source>
        <dbReference type="Proteomes" id="UP000030588"/>
    </source>
</evidence>
<dbReference type="Proteomes" id="UP000030588">
    <property type="component" value="Unassembled WGS sequence"/>
</dbReference>
<reference evidence="1 2" key="1">
    <citation type="submission" date="2014-10" db="EMBL/GenBank/DDBJ databases">
        <title>Draft genome of phytase producing Bacillus ginsengihumi strain M2.11.</title>
        <authorList>
            <person name="Toymentseva A."/>
            <person name="Boulygina E.A."/>
            <person name="Kazakov S.V."/>
            <person name="Kayumov I."/>
            <person name="Suleimanova A.D."/>
            <person name="Mardanova A.M."/>
            <person name="Maria S.N."/>
            <person name="Sergey M.Y."/>
            <person name="Sharipova M.R."/>
        </authorList>
    </citation>
    <scope>NUCLEOTIDE SEQUENCE [LARGE SCALE GENOMIC DNA]</scope>
    <source>
        <strain evidence="1 2">M2.11</strain>
    </source>
</reference>
<sequence length="60" mass="7149">MCDVCNGRHVVYGYTRFGTMIQPCPNCNPKPKEQYEQEYQERMKRFELAKARFSKEVIPC</sequence>
<organism evidence="1 2">
    <name type="scientific">Heyndrickxia ginsengihumi</name>
    <dbReference type="NCBI Taxonomy" id="363870"/>
    <lineage>
        <taxon>Bacteria</taxon>
        <taxon>Bacillati</taxon>
        <taxon>Bacillota</taxon>
        <taxon>Bacilli</taxon>
        <taxon>Bacillales</taxon>
        <taxon>Bacillaceae</taxon>
        <taxon>Heyndrickxia</taxon>
    </lineage>
</organism>
<comment type="caution">
    <text evidence="1">The sequence shown here is derived from an EMBL/GenBank/DDBJ whole genome shotgun (WGS) entry which is preliminary data.</text>
</comment>